<sequence>MEVCTHDDDARFICLQTQNLTLSDFERDVGYGWVENKRVGQRPITQYLGLGTETITLTGQLLPEVTGGQTYLQVFESMADSGRAWPLIEGSGTIYGMFVVQSFNHTNSQLNTDGRARNISFELTLKRVDESYAAMFGDLQEQAKGLYNKASNTVKQLFPNGVSL</sequence>
<dbReference type="Proteomes" id="UP000254304">
    <property type="component" value="Unassembled WGS sequence"/>
</dbReference>
<evidence type="ECO:0000313" key="1">
    <source>
        <dbReference type="EMBL" id="STQ46107.1"/>
    </source>
</evidence>
<organism evidence="1 2">
    <name type="scientific">Ewingella americana</name>
    <dbReference type="NCBI Taxonomy" id="41202"/>
    <lineage>
        <taxon>Bacteria</taxon>
        <taxon>Pseudomonadati</taxon>
        <taxon>Pseudomonadota</taxon>
        <taxon>Gammaproteobacteria</taxon>
        <taxon>Enterobacterales</taxon>
        <taxon>Yersiniaceae</taxon>
        <taxon>Ewingella</taxon>
    </lineage>
</organism>
<gene>
    <name evidence="1" type="ORF">NCTC12157_03871</name>
</gene>
<name>A0A377NJ59_9GAMM</name>
<protein>
    <submittedName>
        <fullName evidence="1">Phage protein U</fullName>
    </submittedName>
</protein>
<dbReference type="AlphaFoldDB" id="A0A377NJ59"/>
<reference evidence="1 2" key="1">
    <citation type="submission" date="2018-06" db="EMBL/GenBank/DDBJ databases">
        <authorList>
            <consortium name="Pathogen Informatics"/>
            <person name="Doyle S."/>
        </authorList>
    </citation>
    <scope>NUCLEOTIDE SEQUENCE [LARGE SCALE GENOMIC DNA]</scope>
    <source>
        <strain evidence="1 2">NCTC12157</strain>
    </source>
</reference>
<accession>A0A377NJ59</accession>
<dbReference type="PIRSF" id="PIRSF029208">
    <property type="entry name" value="Phage_tail_GPU"/>
    <property type="match status" value="1"/>
</dbReference>
<dbReference type="Pfam" id="PF06995">
    <property type="entry name" value="Phage_P2_GpU"/>
    <property type="match status" value="1"/>
</dbReference>
<evidence type="ECO:0000313" key="2">
    <source>
        <dbReference type="Proteomes" id="UP000254304"/>
    </source>
</evidence>
<proteinExistence type="predicted"/>
<dbReference type="InterPro" id="IPR016912">
    <property type="entry name" value="Phage_P2_GpU"/>
</dbReference>
<dbReference type="EMBL" id="UGGO01000001">
    <property type="protein sequence ID" value="STQ46107.1"/>
    <property type="molecule type" value="Genomic_DNA"/>
</dbReference>
<dbReference type="InterPro" id="IPR009734">
    <property type="entry name" value="Myoviridae_GpU"/>
</dbReference>